<reference evidence="1 2" key="1">
    <citation type="journal article" date="2019" name="Int. J. Syst. Evol. Microbiol.">
        <title>The Global Catalogue of Microorganisms (GCM) 10K type strain sequencing project: providing services to taxonomists for standard genome sequencing and annotation.</title>
        <authorList>
            <consortium name="The Broad Institute Genomics Platform"/>
            <consortium name="The Broad Institute Genome Sequencing Center for Infectious Disease"/>
            <person name="Wu L."/>
            <person name="Ma J."/>
        </authorList>
    </citation>
    <scope>NUCLEOTIDE SEQUENCE [LARGE SCALE GENOMIC DNA]</scope>
    <source>
        <strain evidence="1 2">JCM 13929</strain>
    </source>
</reference>
<organism evidence="1 2">
    <name type="scientific">Nonomuraea maheshkhaliensis</name>
    <dbReference type="NCBI Taxonomy" id="419590"/>
    <lineage>
        <taxon>Bacteria</taxon>
        <taxon>Bacillati</taxon>
        <taxon>Actinomycetota</taxon>
        <taxon>Actinomycetes</taxon>
        <taxon>Streptosporangiales</taxon>
        <taxon>Streptosporangiaceae</taxon>
        <taxon>Nonomuraea</taxon>
    </lineage>
</organism>
<evidence type="ECO:0000313" key="2">
    <source>
        <dbReference type="Proteomes" id="UP001500064"/>
    </source>
</evidence>
<comment type="caution">
    <text evidence="1">The sequence shown here is derived from an EMBL/GenBank/DDBJ whole genome shotgun (WGS) entry which is preliminary data.</text>
</comment>
<protein>
    <submittedName>
        <fullName evidence="1">Uncharacterized protein</fullName>
    </submittedName>
</protein>
<accession>A0ABN2HV22</accession>
<gene>
    <name evidence="1" type="ORF">GCM10009733_107330</name>
</gene>
<proteinExistence type="predicted"/>
<dbReference type="EMBL" id="BAAAMU010000197">
    <property type="protein sequence ID" value="GAA1694052.1"/>
    <property type="molecule type" value="Genomic_DNA"/>
</dbReference>
<evidence type="ECO:0000313" key="1">
    <source>
        <dbReference type="EMBL" id="GAA1694052.1"/>
    </source>
</evidence>
<name>A0ABN2HV22_9ACTN</name>
<keyword evidence="2" id="KW-1185">Reference proteome</keyword>
<sequence length="77" mass="8673">MTVKAATWSNRLRRILTDFEQNYPNADYYAESGSERYFDLLLGRIGFAAVITGRKFSNGQRTSPTLVRVPAWVSSPG</sequence>
<dbReference type="Proteomes" id="UP001500064">
    <property type="component" value="Unassembled WGS sequence"/>
</dbReference>